<keyword evidence="2" id="KW-1185">Reference proteome</keyword>
<reference evidence="2" key="1">
    <citation type="journal article" date="2019" name="Int. J. Syst. Evol. Microbiol.">
        <title>The Global Catalogue of Microorganisms (GCM) 10K type strain sequencing project: providing services to taxonomists for standard genome sequencing and annotation.</title>
        <authorList>
            <consortium name="The Broad Institute Genomics Platform"/>
            <consortium name="The Broad Institute Genome Sequencing Center for Infectious Disease"/>
            <person name="Wu L."/>
            <person name="Ma J."/>
        </authorList>
    </citation>
    <scope>NUCLEOTIDE SEQUENCE [LARGE SCALE GENOMIC DNA]</scope>
    <source>
        <strain evidence="2">CGMCC 1.15774</strain>
    </source>
</reference>
<name>A0ABV8PMG6_9FLAO</name>
<evidence type="ECO:0000313" key="1">
    <source>
        <dbReference type="EMBL" id="MFC4221242.1"/>
    </source>
</evidence>
<accession>A0ABV8PMG6</accession>
<gene>
    <name evidence="1" type="ORF">ACFOWS_13910</name>
</gene>
<proteinExistence type="predicted"/>
<evidence type="ECO:0000313" key="2">
    <source>
        <dbReference type="Proteomes" id="UP001595841"/>
    </source>
</evidence>
<protein>
    <submittedName>
        <fullName evidence="1">Uncharacterized protein</fullName>
    </submittedName>
</protein>
<dbReference type="RefSeq" id="WP_379765640.1">
    <property type="nucleotide sequence ID" value="NZ_JBHSCL010000009.1"/>
</dbReference>
<comment type="caution">
    <text evidence="1">The sequence shown here is derived from an EMBL/GenBank/DDBJ whole genome shotgun (WGS) entry which is preliminary data.</text>
</comment>
<dbReference type="EMBL" id="JBHSCL010000009">
    <property type="protein sequence ID" value="MFC4221242.1"/>
    <property type="molecule type" value="Genomic_DNA"/>
</dbReference>
<organism evidence="1 2">
    <name type="scientific">Flagellimonas marina</name>
    <dbReference type="NCBI Taxonomy" id="1775168"/>
    <lineage>
        <taxon>Bacteria</taxon>
        <taxon>Pseudomonadati</taxon>
        <taxon>Bacteroidota</taxon>
        <taxon>Flavobacteriia</taxon>
        <taxon>Flavobacteriales</taxon>
        <taxon>Flavobacteriaceae</taxon>
        <taxon>Flagellimonas</taxon>
    </lineage>
</organism>
<sequence length="522" mass="61413">MHTLKTGIHSRVIYKQGRIFGLRIESIEHSSNFRDTELPLGGLIKQIDGKPIDEFKNPKGKIETAPTLFNETAYWQEHGVDSKHHCQIEATMDGRQYLVSAPLFDDRVYKRDNSTTIGKNGPKNFEKDGFDTAWGSWYSKVTKRMNLILLDRGRGKSFNYELEMKNLLLEKDRIAYFKEHYPNIISKELLKDYEKCTAILTPKRLSMEEVDLTYRSIQLKIRNECMLRSKENWKKFKANLDGTFSAGPVSTDQFEEEGEYCIETRWLTYSNSITDIGKGYFIVGDARFGMNYIQMNSDLMNKFYDAFFRYKSEVNPKTIDRFRFIGKIVNEPRMLTISEKQVEGLELIPLVAQAGDEECFVDLRNETITFEGEELTEDQILQSPSTNEGPVAFLNYFFTLIKKGYRNQWEACYSDMVATDYFDERYIKYEYCPESKFEKMWQQMRNQLLNEITAIRIADHYPSQTVDNADDFDSFEAYTIWVDYYRQADNHHESFKDMTLFRGWMVLNINNEGWKINGYRTF</sequence>
<dbReference type="Proteomes" id="UP001595841">
    <property type="component" value="Unassembled WGS sequence"/>
</dbReference>